<dbReference type="OrthoDB" id="993059at2759"/>
<reference evidence="1 2" key="1">
    <citation type="journal article" date="2019" name="Genome Biol. Evol.">
        <title>Insights into the evolution of the New World diploid cottons (Gossypium, subgenus Houzingenia) based on genome sequencing.</title>
        <authorList>
            <person name="Grover C.E."/>
            <person name="Arick M.A. 2nd"/>
            <person name="Thrash A."/>
            <person name="Conover J.L."/>
            <person name="Sanders W.S."/>
            <person name="Peterson D.G."/>
            <person name="Frelichowski J.E."/>
            <person name="Scheffler J.A."/>
            <person name="Scheffler B.E."/>
            <person name="Wendel J.F."/>
        </authorList>
    </citation>
    <scope>NUCLEOTIDE SEQUENCE [LARGE SCALE GENOMIC DNA]</scope>
    <source>
        <strain evidence="1">1</strain>
        <tissue evidence="1">Leaf</tissue>
    </source>
</reference>
<protein>
    <submittedName>
        <fullName evidence="1">Uncharacterized protein</fullName>
    </submittedName>
</protein>
<name>A0A7J9KLQ0_GOSSC</name>
<dbReference type="EMBL" id="JABFAF010000001">
    <property type="protein sequence ID" value="MBA0847344.1"/>
    <property type="molecule type" value="Genomic_DNA"/>
</dbReference>
<dbReference type="Proteomes" id="UP000593576">
    <property type="component" value="Unassembled WGS sequence"/>
</dbReference>
<sequence length="71" mass="8048">MLDETLQRLSLHKKENVELVLDGDVGVEDEINYDLCLVVEDEINYDLCLVGKFLGEMVVNFNAMECTLLAL</sequence>
<accession>A0A7J9KLQ0</accession>
<evidence type="ECO:0000313" key="2">
    <source>
        <dbReference type="Proteomes" id="UP000593576"/>
    </source>
</evidence>
<keyword evidence="2" id="KW-1185">Reference proteome</keyword>
<dbReference type="AlphaFoldDB" id="A0A7J9KLQ0"/>
<comment type="caution">
    <text evidence="1">The sequence shown here is derived from an EMBL/GenBank/DDBJ whole genome shotgun (WGS) entry which is preliminary data.</text>
</comment>
<gene>
    <name evidence="1" type="ORF">Goshw_016547</name>
</gene>
<evidence type="ECO:0000313" key="1">
    <source>
        <dbReference type="EMBL" id="MBA0847344.1"/>
    </source>
</evidence>
<proteinExistence type="predicted"/>
<organism evidence="1 2">
    <name type="scientific">Gossypium schwendimanii</name>
    <name type="common">Cotton</name>
    <dbReference type="NCBI Taxonomy" id="34291"/>
    <lineage>
        <taxon>Eukaryota</taxon>
        <taxon>Viridiplantae</taxon>
        <taxon>Streptophyta</taxon>
        <taxon>Embryophyta</taxon>
        <taxon>Tracheophyta</taxon>
        <taxon>Spermatophyta</taxon>
        <taxon>Magnoliopsida</taxon>
        <taxon>eudicotyledons</taxon>
        <taxon>Gunneridae</taxon>
        <taxon>Pentapetalae</taxon>
        <taxon>rosids</taxon>
        <taxon>malvids</taxon>
        <taxon>Malvales</taxon>
        <taxon>Malvaceae</taxon>
        <taxon>Malvoideae</taxon>
        <taxon>Gossypium</taxon>
    </lineage>
</organism>